<keyword evidence="2" id="KW-0808">Transferase</keyword>
<organism evidence="2 3">
    <name type="scientific">Sinisalibacter lacisalsi</name>
    <dbReference type="NCBI Taxonomy" id="1526570"/>
    <lineage>
        <taxon>Bacteria</taxon>
        <taxon>Pseudomonadati</taxon>
        <taxon>Pseudomonadota</taxon>
        <taxon>Alphaproteobacteria</taxon>
        <taxon>Rhodobacterales</taxon>
        <taxon>Roseobacteraceae</taxon>
        <taxon>Sinisalibacter</taxon>
    </lineage>
</organism>
<keyword evidence="3" id="KW-1185">Reference proteome</keyword>
<dbReference type="Gene3D" id="3.90.1200.10">
    <property type="match status" value="1"/>
</dbReference>
<evidence type="ECO:0000313" key="2">
    <source>
        <dbReference type="EMBL" id="GGD37263.1"/>
    </source>
</evidence>
<sequence length="508" mass="54743">MTADRDAQAAVIAFLEDPDTHGIGEAVEVITTHSAHVFLAGDRAYKIKRAVKYNYLDFSTLETRRRIIERELELNAPGAPMIYDRVVAITRDSTGALAFDGTGEAVEYALAMQRFAREDELDRIAEAGGLSFEIAEKLGVAVAELHASAPRREADGAALIGEILDELAEAFSDMEEVLGAARLASFLDSVRSVFDATAPLLRARAEGGFVRRCHGDLHLKNIVMIDDHPVLFDALEFDERLGITDVFYDFAFLVMDLLHRGLPRQANAALNRFLARSGDIGGLATLPLFLSVRAAIRAMVAVQTMADRAPDGLAREARTYLDAAIAFLAPPPARLVAIGGLSGTGKTTIAAHLAFRLGPAPGALHLRSDLERKAMFGVDPLEPLPPEAYSAEVNREVYQRMIEKAGTALAAGHAAILDATFLDPEQRVAAERLARARSVRFDGLWLDAEAATLEARVAARRNDASDADLAVLRRQLARGFDAGDWAGIDAGGTPEEVTARAAKALGLD</sequence>
<reference evidence="3" key="1">
    <citation type="journal article" date="2019" name="Int. J. Syst. Evol. Microbiol.">
        <title>The Global Catalogue of Microorganisms (GCM) 10K type strain sequencing project: providing services to taxonomists for standard genome sequencing and annotation.</title>
        <authorList>
            <consortium name="The Broad Institute Genomics Platform"/>
            <consortium name="The Broad Institute Genome Sequencing Center for Infectious Disease"/>
            <person name="Wu L."/>
            <person name="Ma J."/>
        </authorList>
    </citation>
    <scope>NUCLEOTIDE SEQUENCE [LARGE SCALE GENOMIC DNA]</scope>
    <source>
        <strain evidence="3">CGMCC 1.12922</strain>
    </source>
</reference>
<dbReference type="Pfam" id="PF13671">
    <property type="entry name" value="AAA_33"/>
    <property type="match status" value="1"/>
</dbReference>
<keyword evidence="2" id="KW-0418">Kinase</keyword>
<dbReference type="GO" id="GO:0016301">
    <property type="term" value="F:kinase activity"/>
    <property type="evidence" value="ECO:0007669"/>
    <property type="project" value="UniProtKB-KW"/>
</dbReference>
<dbReference type="PANTHER" id="PTHR43883">
    <property type="entry name" value="SLR0207 PROTEIN"/>
    <property type="match status" value="1"/>
</dbReference>
<dbReference type="PANTHER" id="PTHR43883:SF1">
    <property type="entry name" value="GLUCONOKINASE"/>
    <property type="match status" value="1"/>
</dbReference>
<dbReference type="InterPro" id="IPR011009">
    <property type="entry name" value="Kinase-like_dom_sf"/>
</dbReference>
<gene>
    <name evidence="2" type="ORF">GCM10011358_21280</name>
</gene>
<dbReference type="Gene3D" id="3.40.50.300">
    <property type="entry name" value="P-loop containing nucleotide triphosphate hydrolases"/>
    <property type="match status" value="1"/>
</dbReference>
<evidence type="ECO:0000313" key="3">
    <source>
        <dbReference type="Proteomes" id="UP000617355"/>
    </source>
</evidence>
<evidence type="ECO:0000259" key="1">
    <source>
        <dbReference type="Pfam" id="PF01636"/>
    </source>
</evidence>
<accession>A0ABQ1QQU7</accession>
<dbReference type="InterPro" id="IPR052732">
    <property type="entry name" value="Cell-binding_unc_protein"/>
</dbReference>
<dbReference type="EMBL" id="BMGI01000003">
    <property type="protein sequence ID" value="GGD37263.1"/>
    <property type="molecule type" value="Genomic_DNA"/>
</dbReference>
<dbReference type="RefSeq" id="WP_188527634.1">
    <property type="nucleotide sequence ID" value="NZ_BMGI01000003.1"/>
</dbReference>
<dbReference type="SUPFAM" id="SSF56112">
    <property type="entry name" value="Protein kinase-like (PK-like)"/>
    <property type="match status" value="1"/>
</dbReference>
<proteinExistence type="predicted"/>
<dbReference type="InterPro" id="IPR027417">
    <property type="entry name" value="P-loop_NTPase"/>
</dbReference>
<dbReference type="SUPFAM" id="SSF52540">
    <property type="entry name" value="P-loop containing nucleoside triphosphate hydrolases"/>
    <property type="match status" value="1"/>
</dbReference>
<name>A0ABQ1QQU7_9RHOB</name>
<feature type="domain" description="Aminoglycoside phosphotransferase" evidence="1">
    <location>
        <begin position="129"/>
        <end position="273"/>
    </location>
</feature>
<protein>
    <submittedName>
        <fullName evidence="2">Kinase</fullName>
    </submittedName>
</protein>
<dbReference type="Proteomes" id="UP000617355">
    <property type="component" value="Unassembled WGS sequence"/>
</dbReference>
<comment type="caution">
    <text evidence="2">The sequence shown here is derived from an EMBL/GenBank/DDBJ whole genome shotgun (WGS) entry which is preliminary data.</text>
</comment>
<dbReference type="InterPro" id="IPR002575">
    <property type="entry name" value="Aminoglycoside_PTrfase"/>
</dbReference>
<dbReference type="Pfam" id="PF01636">
    <property type="entry name" value="APH"/>
    <property type="match status" value="1"/>
</dbReference>